<protein>
    <submittedName>
        <fullName evidence="2">Uncharacterized protein</fullName>
    </submittedName>
</protein>
<gene>
    <name evidence="2" type="ORF">EVAR_61978_1</name>
</gene>
<evidence type="ECO:0000313" key="2">
    <source>
        <dbReference type="EMBL" id="GBP74492.1"/>
    </source>
</evidence>
<comment type="caution">
    <text evidence="2">The sequence shown here is derived from an EMBL/GenBank/DDBJ whole genome shotgun (WGS) entry which is preliminary data.</text>
</comment>
<keyword evidence="3" id="KW-1185">Reference proteome</keyword>
<evidence type="ECO:0000313" key="3">
    <source>
        <dbReference type="Proteomes" id="UP000299102"/>
    </source>
</evidence>
<feature type="region of interest" description="Disordered" evidence="1">
    <location>
        <begin position="36"/>
        <end position="68"/>
    </location>
</feature>
<dbReference type="OrthoDB" id="7480422at2759"/>
<dbReference type="AlphaFoldDB" id="A0A4C1YI55"/>
<proteinExistence type="predicted"/>
<dbReference type="EMBL" id="BGZK01001210">
    <property type="protein sequence ID" value="GBP74492.1"/>
    <property type="molecule type" value="Genomic_DNA"/>
</dbReference>
<reference evidence="2 3" key="1">
    <citation type="journal article" date="2019" name="Commun. Biol.">
        <title>The bagworm genome reveals a unique fibroin gene that provides high tensile strength.</title>
        <authorList>
            <person name="Kono N."/>
            <person name="Nakamura H."/>
            <person name="Ohtoshi R."/>
            <person name="Tomita M."/>
            <person name="Numata K."/>
            <person name="Arakawa K."/>
        </authorList>
    </citation>
    <scope>NUCLEOTIDE SEQUENCE [LARGE SCALE GENOMIC DNA]</scope>
</reference>
<evidence type="ECO:0000256" key="1">
    <source>
        <dbReference type="SAM" id="MobiDB-lite"/>
    </source>
</evidence>
<name>A0A4C1YI55_EUMVA</name>
<dbReference type="Proteomes" id="UP000299102">
    <property type="component" value="Unassembled WGS sequence"/>
</dbReference>
<organism evidence="2 3">
    <name type="scientific">Eumeta variegata</name>
    <name type="common">Bagworm moth</name>
    <name type="synonym">Eumeta japonica</name>
    <dbReference type="NCBI Taxonomy" id="151549"/>
    <lineage>
        <taxon>Eukaryota</taxon>
        <taxon>Metazoa</taxon>
        <taxon>Ecdysozoa</taxon>
        <taxon>Arthropoda</taxon>
        <taxon>Hexapoda</taxon>
        <taxon>Insecta</taxon>
        <taxon>Pterygota</taxon>
        <taxon>Neoptera</taxon>
        <taxon>Endopterygota</taxon>
        <taxon>Lepidoptera</taxon>
        <taxon>Glossata</taxon>
        <taxon>Ditrysia</taxon>
        <taxon>Tineoidea</taxon>
        <taxon>Psychidae</taxon>
        <taxon>Oiketicinae</taxon>
        <taxon>Eumeta</taxon>
    </lineage>
</organism>
<accession>A0A4C1YI55</accession>
<sequence length="68" mass="7409">MGNFLPPAVELANDLSSAVFPMNFDKRVFKNKSQILGESRPRSDNSFGVAGIQSQPALRSAPNDEDQT</sequence>